<comment type="caution">
    <text evidence="2">The sequence shown here is derived from an EMBL/GenBank/DDBJ whole genome shotgun (WGS) entry which is preliminary data.</text>
</comment>
<keyword evidence="3" id="KW-1185">Reference proteome</keyword>
<name>A0ABQ2V0K8_9ACTN</name>
<dbReference type="Proteomes" id="UP000654471">
    <property type="component" value="Unassembled WGS sequence"/>
</dbReference>
<accession>A0ABQ2V0K8</accession>
<reference evidence="3" key="1">
    <citation type="journal article" date="2019" name="Int. J. Syst. Evol. Microbiol.">
        <title>The Global Catalogue of Microorganisms (GCM) 10K type strain sequencing project: providing services to taxonomists for standard genome sequencing and annotation.</title>
        <authorList>
            <consortium name="The Broad Institute Genomics Platform"/>
            <consortium name="The Broad Institute Genome Sequencing Center for Infectious Disease"/>
            <person name="Wu L."/>
            <person name="Ma J."/>
        </authorList>
    </citation>
    <scope>NUCLEOTIDE SEQUENCE [LARGE SCALE GENOMIC DNA]</scope>
    <source>
        <strain evidence="3">JCM 3399</strain>
    </source>
</reference>
<protein>
    <submittedName>
        <fullName evidence="2">Uncharacterized protein</fullName>
    </submittedName>
</protein>
<feature type="region of interest" description="Disordered" evidence="1">
    <location>
        <begin position="33"/>
        <end position="52"/>
    </location>
</feature>
<feature type="region of interest" description="Disordered" evidence="1">
    <location>
        <begin position="64"/>
        <end position="83"/>
    </location>
</feature>
<evidence type="ECO:0000256" key="1">
    <source>
        <dbReference type="SAM" id="MobiDB-lite"/>
    </source>
</evidence>
<evidence type="ECO:0000313" key="3">
    <source>
        <dbReference type="Proteomes" id="UP000654471"/>
    </source>
</evidence>
<evidence type="ECO:0000313" key="2">
    <source>
        <dbReference type="EMBL" id="GGU59047.1"/>
    </source>
</evidence>
<sequence length="83" mass="8663">MRTRGPAEHSLNAPRLLPVDWTTSGELSVSRETACAVSRETGATPHPGRQLPAAFREMGHPRTALLGAPAHGDTGTGARHAGT</sequence>
<gene>
    <name evidence="2" type="ORF">GCM10010211_24900</name>
</gene>
<proteinExistence type="predicted"/>
<dbReference type="EMBL" id="BMRP01000007">
    <property type="protein sequence ID" value="GGU59047.1"/>
    <property type="molecule type" value="Genomic_DNA"/>
</dbReference>
<organism evidence="2 3">
    <name type="scientific">Streptomyces albospinus</name>
    <dbReference type="NCBI Taxonomy" id="285515"/>
    <lineage>
        <taxon>Bacteria</taxon>
        <taxon>Bacillati</taxon>
        <taxon>Actinomycetota</taxon>
        <taxon>Actinomycetes</taxon>
        <taxon>Kitasatosporales</taxon>
        <taxon>Streptomycetaceae</taxon>
        <taxon>Streptomyces</taxon>
    </lineage>
</organism>